<reference evidence="1" key="1">
    <citation type="submission" date="2022-04" db="EMBL/GenBank/DDBJ databases">
        <title>A functionally conserved STORR gene fusion in Papaver species that diverged 16.8 million years ago.</title>
        <authorList>
            <person name="Catania T."/>
        </authorList>
    </citation>
    <scope>NUCLEOTIDE SEQUENCE</scope>
    <source>
        <strain evidence="1">S-188037</strain>
    </source>
</reference>
<proteinExistence type="predicted"/>
<sequence length="107" mass="11845">MVLASSSSTSGCRTFIRRKRTRNLSTVVLSDDESDQAFTSHIASDSHCASISHQASIIHQPVQQHLCHTDNSQAQEPISGNRYEPTVWDVAAGTRFMNRDLTDDGKQ</sequence>
<organism evidence="1 2">
    <name type="scientific">Papaver atlanticum</name>
    <dbReference type="NCBI Taxonomy" id="357466"/>
    <lineage>
        <taxon>Eukaryota</taxon>
        <taxon>Viridiplantae</taxon>
        <taxon>Streptophyta</taxon>
        <taxon>Embryophyta</taxon>
        <taxon>Tracheophyta</taxon>
        <taxon>Spermatophyta</taxon>
        <taxon>Magnoliopsida</taxon>
        <taxon>Ranunculales</taxon>
        <taxon>Papaveraceae</taxon>
        <taxon>Papaveroideae</taxon>
        <taxon>Papaver</taxon>
    </lineage>
</organism>
<keyword evidence="2" id="KW-1185">Reference proteome</keyword>
<feature type="non-terminal residue" evidence="1">
    <location>
        <position position="107"/>
    </location>
</feature>
<evidence type="ECO:0000313" key="2">
    <source>
        <dbReference type="Proteomes" id="UP001202328"/>
    </source>
</evidence>
<gene>
    <name evidence="1" type="ORF">MKW98_031670</name>
</gene>
<dbReference type="EMBL" id="JAJJMB010014022">
    <property type="protein sequence ID" value="KAI3864078.1"/>
    <property type="molecule type" value="Genomic_DNA"/>
</dbReference>
<dbReference type="AlphaFoldDB" id="A0AAD4S6A0"/>
<comment type="caution">
    <text evidence="1">The sequence shown here is derived from an EMBL/GenBank/DDBJ whole genome shotgun (WGS) entry which is preliminary data.</text>
</comment>
<name>A0AAD4S6A0_9MAGN</name>
<evidence type="ECO:0000313" key="1">
    <source>
        <dbReference type="EMBL" id="KAI3864078.1"/>
    </source>
</evidence>
<protein>
    <submittedName>
        <fullName evidence="1">Uncharacterized protein</fullName>
    </submittedName>
</protein>
<accession>A0AAD4S6A0</accession>
<dbReference type="Proteomes" id="UP001202328">
    <property type="component" value="Unassembled WGS sequence"/>
</dbReference>